<evidence type="ECO:0000256" key="1">
    <source>
        <dbReference type="ARBA" id="ARBA00005446"/>
    </source>
</evidence>
<feature type="region of interest" description="Disordered" evidence="6">
    <location>
        <begin position="378"/>
        <end position="465"/>
    </location>
</feature>
<reference evidence="10" key="2">
    <citation type="submission" date="2015-01" db="EMBL/GenBank/DDBJ databases">
        <title>Evolutionary Origins and Diversification of the Mycorrhizal Mutualists.</title>
        <authorList>
            <consortium name="DOE Joint Genome Institute"/>
            <consortium name="Mycorrhizal Genomics Consortium"/>
            <person name="Kohler A."/>
            <person name="Kuo A."/>
            <person name="Nagy L.G."/>
            <person name="Floudas D."/>
            <person name="Copeland A."/>
            <person name="Barry K.W."/>
            <person name="Cichocki N."/>
            <person name="Veneault-Fourrey C."/>
            <person name="LaButti K."/>
            <person name="Lindquist E.A."/>
            <person name="Lipzen A."/>
            <person name="Lundell T."/>
            <person name="Morin E."/>
            <person name="Murat C."/>
            <person name="Riley R."/>
            <person name="Ohm R."/>
            <person name="Sun H."/>
            <person name="Tunlid A."/>
            <person name="Henrissat B."/>
            <person name="Grigoriev I.V."/>
            <person name="Hibbett D.S."/>
            <person name="Martin F."/>
        </authorList>
    </citation>
    <scope>NUCLEOTIDE SEQUENCE [LARGE SCALE GENOMIC DNA]</scope>
    <source>
        <strain evidence="10">ATCC 200175</strain>
    </source>
</reference>
<dbReference type="PROSITE" id="PS51194">
    <property type="entry name" value="HELICASE_CTER"/>
    <property type="match status" value="1"/>
</dbReference>
<keyword evidence="10" id="KW-1185">Reference proteome</keyword>
<dbReference type="PANTHER" id="PTHR13710">
    <property type="entry name" value="DNA HELICASE RECQ FAMILY MEMBER"/>
    <property type="match status" value="1"/>
</dbReference>
<dbReference type="Pfam" id="PF00271">
    <property type="entry name" value="Helicase_C"/>
    <property type="match status" value="1"/>
</dbReference>
<gene>
    <name evidence="9" type="ORF">PAXINDRAFT_14987</name>
</gene>
<organism evidence="9 10">
    <name type="scientific">Paxillus involutus ATCC 200175</name>
    <dbReference type="NCBI Taxonomy" id="664439"/>
    <lineage>
        <taxon>Eukaryota</taxon>
        <taxon>Fungi</taxon>
        <taxon>Dikarya</taxon>
        <taxon>Basidiomycota</taxon>
        <taxon>Agaricomycotina</taxon>
        <taxon>Agaricomycetes</taxon>
        <taxon>Agaricomycetidae</taxon>
        <taxon>Boletales</taxon>
        <taxon>Paxilineae</taxon>
        <taxon>Paxillaceae</taxon>
        <taxon>Paxillus</taxon>
    </lineage>
</organism>
<evidence type="ECO:0000313" key="10">
    <source>
        <dbReference type="Proteomes" id="UP000053647"/>
    </source>
</evidence>
<evidence type="ECO:0000313" key="9">
    <source>
        <dbReference type="EMBL" id="KIJ12216.1"/>
    </source>
</evidence>
<dbReference type="InterPro" id="IPR011545">
    <property type="entry name" value="DEAD/DEAH_box_helicase_dom"/>
</dbReference>
<dbReference type="GO" id="GO:0009378">
    <property type="term" value="F:four-way junction helicase activity"/>
    <property type="evidence" value="ECO:0007669"/>
    <property type="project" value="TreeGrafter"/>
</dbReference>
<sequence length="504" mass="57315">MSGCSTVVVPPIADMRSVVQDKFGLRPCTWQLQSARYQLESKDVFTVSPTGSGKMFTFWIPLLFNNNGIIIIITPLDILREKIRDEAIQRGFPAINLCAETATDQAYKDIERLKYRVITVSPERILTDSHFQVLWKLKKFGDKLFNVTFDEGHCISEWGDDFRPLYGQLGNLRWFLPDHTTFHVVSATMPPHIISDVKTKLRMRSYNLAKIIRSNDRPNINLIVEEMKFPRNSMHDLTRVMDLRGGLRPEKFMLFTNSRGSAESACNRLCTDLPPHLRDKIIWFHSGMTMEFRIEAIEKLRRGEIWGICCTDAAGMGLDLRDITLIIQWGYTASLCTLMQRLGRGARDPSVTAVGIYLVEPLYFDTYAGKRKWPAVEECSHPKKKARPNPQGTKVDQEGERDEPVQSEAGDEGFDGLESEEEMDTSQPEVDREAQETSGGPSRTVDTLPLPVNPPRTSDSPILPGNLENSALERYTMYALINAHNCGFCRRRISNEYFNNPKGQ</sequence>
<evidence type="ECO:0000259" key="7">
    <source>
        <dbReference type="PROSITE" id="PS51192"/>
    </source>
</evidence>
<dbReference type="EC" id="5.6.2.4" evidence="5"/>
<dbReference type="HOGENOM" id="CLU_001103_19_0_1"/>
<comment type="similarity">
    <text evidence="1">Belongs to the helicase family. RecQ subfamily.</text>
</comment>
<accession>A0A0C9TY80</accession>
<dbReference type="InterPro" id="IPR027417">
    <property type="entry name" value="P-loop_NTPase"/>
</dbReference>
<dbReference type="GO" id="GO:0005694">
    <property type="term" value="C:chromosome"/>
    <property type="evidence" value="ECO:0007669"/>
    <property type="project" value="TreeGrafter"/>
</dbReference>
<keyword evidence="2" id="KW-0547">Nucleotide-binding</keyword>
<comment type="catalytic activity">
    <reaction evidence="4">
        <text>Couples ATP hydrolysis with the unwinding of duplex DNA by translocating in the 3'-5' direction.</text>
        <dbReference type="EC" id="5.6.2.4"/>
    </reaction>
</comment>
<dbReference type="PANTHER" id="PTHR13710:SF154">
    <property type="entry name" value="RECQ HELICASE, PUTATIVE (AFU_ORTHOLOGUE AFUA_6G14720)-RELATED"/>
    <property type="match status" value="1"/>
</dbReference>
<evidence type="ECO:0000256" key="3">
    <source>
        <dbReference type="ARBA" id="ARBA00022840"/>
    </source>
</evidence>
<dbReference type="InterPro" id="IPR014001">
    <property type="entry name" value="Helicase_ATP-bd"/>
</dbReference>
<evidence type="ECO:0000259" key="8">
    <source>
        <dbReference type="PROSITE" id="PS51194"/>
    </source>
</evidence>
<dbReference type="AlphaFoldDB" id="A0A0C9TY80"/>
<evidence type="ECO:0000256" key="2">
    <source>
        <dbReference type="ARBA" id="ARBA00022741"/>
    </source>
</evidence>
<evidence type="ECO:0000256" key="4">
    <source>
        <dbReference type="ARBA" id="ARBA00034617"/>
    </source>
</evidence>
<dbReference type="GO" id="GO:0043138">
    <property type="term" value="F:3'-5' DNA helicase activity"/>
    <property type="evidence" value="ECO:0007669"/>
    <property type="project" value="UniProtKB-EC"/>
</dbReference>
<dbReference type="Gene3D" id="3.40.50.300">
    <property type="entry name" value="P-loop containing nucleotide triphosphate hydrolases"/>
    <property type="match status" value="2"/>
</dbReference>
<dbReference type="GO" id="GO:0000724">
    <property type="term" value="P:double-strand break repair via homologous recombination"/>
    <property type="evidence" value="ECO:0007669"/>
    <property type="project" value="TreeGrafter"/>
</dbReference>
<keyword evidence="3" id="KW-0067">ATP-binding</keyword>
<feature type="compositionally biased region" description="Polar residues" evidence="6">
    <location>
        <begin position="436"/>
        <end position="445"/>
    </location>
</feature>
<feature type="domain" description="Helicase C-terminal" evidence="8">
    <location>
        <begin position="236"/>
        <end position="409"/>
    </location>
</feature>
<feature type="compositionally biased region" description="Acidic residues" evidence="6">
    <location>
        <begin position="409"/>
        <end position="424"/>
    </location>
</feature>
<dbReference type="SMART" id="SM00487">
    <property type="entry name" value="DEXDc"/>
    <property type="match status" value="1"/>
</dbReference>
<name>A0A0C9TY80_PAXIN</name>
<dbReference type="SMART" id="SM00490">
    <property type="entry name" value="HELICc"/>
    <property type="match status" value="1"/>
</dbReference>
<evidence type="ECO:0000256" key="5">
    <source>
        <dbReference type="ARBA" id="ARBA00034808"/>
    </source>
</evidence>
<feature type="domain" description="Helicase ATP-binding" evidence="7">
    <location>
        <begin position="35"/>
        <end position="207"/>
    </location>
</feature>
<dbReference type="PROSITE" id="PS51192">
    <property type="entry name" value="HELICASE_ATP_BIND_1"/>
    <property type="match status" value="1"/>
</dbReference>
<dbReference type="EMBL" id="KN819367">
    <property type="protein sequence ID" value="KIJ12216.1"/>
    <property type="molecule type" value="Genomic_DNA"/>
</dbReference>
<proteinExistence type="inferred from homology"/>
<dbReference type="Proteomes" id="UP000053647">
    <property type="component" value="Unassembled WGS sequence"/>
</dbReference>
<dbReference type="GO" id="GO:0003676">
    <property type="term" value="F:nucleic acid binding"/>
    <property type="evidence" value="ECO:0007669"/>
    <property type="project" value="InterPro"/>
</dbReference>
<protein>
    <recommendedName>
        <fullName evidence="5">DNA 3'-5' helicase</fullName>
        <ecNumber evidence="5">5.6.2.4</ecNumber>
    </recommendedName>
</protein>
<feature type="compositionally biased region" description="Basic and acidic residues" evidence="6">
    <location>
        <begin position="395"/>
        <end position="404"/>
    </location>
</feature>
<dbReference type="SUPFAM" id="SSF52540">
    <property type="entry name" value="P-loop containing nucleoside triphosphate hydrolases"/>
    <property type="match status" value="1"/>
</dbReference>
<dbReference type="GO" id="GO:0005524">
    <property type="term" value="F:ATP binding"/>
    <property type="evidence" value="ECO:0007669"/>
    <property type="project" value="UniProtKB-KW"/>
</dbReference>
<dbReference type="InterPro" id="IPR001650">
    <property type="entry name" value="Helicase_C-like"/>
</dbReference>
<dbReference type="Pfam" id="PF00270">
    <property type="entry name" value="DEAD"/>
    <property type="match status" value="1"/>
</dbReference>
<evidence type="ECO:0000256" key="6">
    <source>
        <dbReference type="SAM" id="MobiDB-lite"/>
    </source>
</evidence>
<dbReference type="GO" id="GO:0005737">
    <property type="term" value="C:cytoplasm"/>
    <property type="evidence" value="ECO:0007669"/>
    <property type="project" value="TreeGrafter"/>
</dbReference>
<reference evidence="9 10" key="1">
    <citation type="submission" date="2014-06" db="EMBL/GenBank/DDBJ databases">
        <authorList>
            <consortium name="DOE Joint Genome Institute"/>
            <person name="Kuo A."/>
            <person name="Kohler A."/>
            <person name="Nagy L.G."/>
            <person name="Floudas D."/>
            <person name="Copeland A."/>
            <person name="Barry K.W."/>
            <person name="Cichocki N."/>
            <person name="Veneault-Fourrey C."/>
            <person name="LaButti K."/>
            <person name="Lindquist E.A."/>
            <person name="Lipzen A."/>
            <person name="Lundell T."/>
            <person name="Morin E."/>
            <person name="Murat C."/>
            <person name="Sun H."/>
            <person name="Tunlid A."/>
            <person name="Henrissat B."/>
            <person name="Grigoriev I.V."/>
            <person name="Hibbett D.S."/>
            <person name="Martin F."/>
            <person name="Nordberg H.P."/>
            <person name="Cantor M.N."/>
            <person name="Hua S.X."/>
        </authorList>
    </citation>
    <scope>NUCLEOTIDE SEQUENCE [LARGE SCALE GENOMIC DNA]</scope>
    <source>
        <strain evidence="9 10">ATCC 200175</strain>
    </source>
</reference>
<dbReference type="OrthoDB" id="10261556at2759"/>